<accession>A0A384J8B8</accession>
<evidence type="ECO:0000313" key="2">
    <source>
        <dbReference type="EMBL" id="ATZ46657.1"/>
    </source>
</evidence>
<keyword evidence="1" id="KW-0732">Signal</keyword>
<sequence>MYSYLPFITALLLPFISAQSDSTASNGSGPGPSQNATYFEQYNQQPNATGSGHLVGANTSEIPMTLSFVNWDTRINVTEVPWTGNQTVTNTVISLSASDSDFAANSSWETCVVLFTNVPRNVTVKGQDDTGDCTALYSDDCISNFTVAYQNARASATSRNSTGACGGMLFNDIPTQCAGSILHGSIAQNITSNQTDGSAWMYESSDLHDSTNLTFYEEAVTRIWPIMLIQSPSADFNGGAGFTNAELSCLRAQNFTSGSKEVDSVPGAGNRLVLGGWALLLVTGAMGFLM</sequence>
<dbReference type="AlphaFoldDB" id="A0A384J8B8"/>
<name>A0A384J8B8_BOTFB</name>
<dbReference type="GeneID" id="5436399"/>
<evidence type="ECO:0000313" key="3">
    <source>
        <dbReference type="Proteomes" id="UP000001798"/>
    </source>
</evidence>
<dbReference type="Proteomes" id="UP000001798">
    <property type="component" value="Chromosome 2"/>
</dbReference>
<dbReference type="KEGG" id="bfu:BCIN_02g00440"/>
<feature type="signal peptide" evidence="1">
    <location>
        <begin position="1"/>
        <end position="18"/>
    </location>
</feature>
<reference evidence="2 3" key="2">
    <citation type="journal article" date="2012" name="Eukaryot. Cell">
        <title>Genome update of Botrytis cinerea strains B05.10 and T4.</title>
        <authorList>
            <person name="Staats M."/>
            <person name="van Kan J.A."/>
        </authorList>
    </citation>
    <scope>NUCLEOTIDE SEQUENCE [LARGE SCALE GENOMIC DNA]</scope>
    <source>
        <strain evidence="2 3">B05.10</strain>
    </source>
</reference>
<feature type="chain" id="PRO_5016566053" evidence="1">
    <location>
        <begin position="19"/>
        <end position="290"/>
    </location>
</feature>
<dbReference type="EMBL" id="CP009806">
    <property type="protein sequence ID" value="ATZ46657.1"/>
    <property type="molecule type" value="Genomic_DNA"/>
</dbReference>
<organism evidence="2 3">
    <name type="scientific">Botryotinia fuckeliana (strain B05.10)</name>
    <name type="common">Noble rot fungus</name>
    <name type="synonym">Botrytis cinerea</name>
    <dbReference type="NCBI Taxonomy" id="332648"/>
    <lineage>
        <taxon>Eukaryota</taxon>
        <taxon>Fungi</taxon>
        <taxon>Dikarya</taxon>
        <taxon>Ascomycota</taxon>
        <taxon>Pezizomycotina</taxon>
        <taxon>Leotiomycetes</taxon>
        <taxon>Helotiales</taxon>
        <taxon>Sclerotiniaceae</taxon>
        <taxon>Botrytis</taxon>
    </lineage>
</organism>
<dbReference type="VEuPathDB" id="FungiDB:Bcin02g00440"/>
<reference evidence="2 3" key="3">
    <citation type="journal article" date="2017" name="Mol. Plant Pathol.">
        <title>A gapless genome sequence of the fungus Botrytis cinerea.</title>
        <authorList>
            <person name="Van Kan J.A."/>
            <person name="Stassen J.H."/>
            <person name="Mosbach A."/>
            <person name="Van Der Lee T.A."/>
            <person name="Faino L."/>
            <person name="Farmer A.D."/>
            <person name="Papasotiriou D.G."/>
            <person name="Zhou S."/>
            <person name="Seidl M.F."/>
            <person name="Cottam E."/>
            <person name="Edel D."/>
            <person name="Hahn M."/>
            <person name="Schwartz D.C."/>
            <person name="Dietrich R.A."/>
            <person name="Widdison S."/>
            <person name="Scalliet G."/>
        </authorList>
    </citation>
    <scope>NUCLEOTIDE SEQUENCE [LARGE SCALE GENOMIC DNA]</scope>
    <source>
        <strain evidence="2 3">B05.10</strain>
    </source>
</reference>
<gene>
    <name evidence="2" type="ORF">BCIN_02g00440</name>
</gene>
<dbReference type="OrthoDB" id="4526039at2759"/>
<keyword evidence="3" id="KW-1185">Reference proteome</keyword>
<reference evidence="2 3" key="1">
    <citation type="journal article" date="2011" name="PLoS Genet.">
        <title>Genomic analysis of the necrotrophic fungal pathogens Sclerotinia sclerotiorum and Botrytis cinerea.</title>
        <authorList>
            <person name="Amselem J."/>
            <person name="Cuomo C.A."/>
            <person name="van Kan J.A."/>
            <person name="Viaud M."/>
            <person name="Benito E.P."/>
            <person name="Couloux A."/>
            <person name="Coutinho P.M."/>
            <person name="de Vries R.P."/>
            <person name="Dyer P.S."/>
            <person name="Fillinger S."/>
            <person name="Fournier E."/>
            <person name="Gout L."/>
            <person name="Hahn M."/>
            <person name="Kohn L."/>
            <person name="Lapalu N."/>
            <person name="Plummer K.M."/>
            <person name="Pradier J.M."/>
            <person name="Quevillon E."/>
            <person name="Sharon A."/>
            <person name="Simon A."/>
            <person name="ten Have A."/>
            <person name="Tudzynski B."/>
            <person name="Tudzynski P."/>
            <person name="Wincker P."/>
            <person name="Andrew M."/>
            <person name="Anthouard V."/>
            <person name="Beever R.E."/>
            <person name="Beffa R."/>
            <person name="Benoit I."/>
            <person name="Bouzid O."/>
            <person name="Brault B."/>
            <person name="Chen Z."/>
            <person name="Choquer M."/>
            <person name="Collemare J."/>
            <person name="Cotton P."/>
            <person name="Danchin E.G."/>
            <person name="Da Silva C."/>
            <person name="Gautier A."/>
            <person name="Giraud C."/>
            <person name="Giraud T."/>
            <person name="Gonzalez C."/>
            <person name="Grossetete S."/>
            <person name="Guldener U."/>
            <person name="Henrissat B."/>
            <person name="Howlett B.J."/>
            <person name="Kodira C."/>
            <person name="Kretschmer M."/>
            <person name="Lappartient A."/>
            <person name="Leroch M."/>
            <person name="Levis C."/>
            <person name="Mauceli E."/>
            <person name="Neuveglise C."/>
            <person name="Oeser B."/>
            <person name="Pearson M."/>
            <person name="Poulain J."/>
            <person name="Poussereau N."/>
            <person name="Quesneville H."/>
            <person name="Rascle C."/>
            <person name="Schumacher J."/>
            <person name="Segurens B."/>
            <person name="Sexton A."/>
            <person name="Silva E."/>
            <person name="Sirven C."/>
            <person name="Soanes D.M."/>
            <person name="Talbot N.J."/>
            <person name="Templeton M."/>
            <person name="Yandava C."/>
            <person name="Yarden O."/>
            <person name="Zeng Q."/>
            <person name="Rollins J.A."/>
            <person name="Lebrun M.H."/>
            <person name="Dickman M."/>
        </authorList>
    </citation>
    <scope>NUCLEOTIDE SEQUENCE [LARGE SCALE GENOMIC DNA]</scope>
    <source>
        <strain evidence="2 3">B05.10</strain>
    </source>
</reference>
<dbReference type="RefSeq" id="XP_024546817.1">
    <property type="nucleotide sequence ID" value="XM_024691047.1"/>
</dbReference>
<proteinExistence type="predicted"/>
<evidence type="ECO:0000256" key="1">
    <source>
        <dbReference type="SAM" id="SignalP"/>
    </source>
</evidence>
<protein>
    <submittedName>
        <fullName evidence="2">Uncharacterized protein</fullName>
    </submittedName>
</protein>